<dbReference type="HOGENOM" id="CLU_025591_0_0_1"/>
<dbReference type="STRING" id="535722.E5R002"/>
<evidence type="ECO:0000256" key="1">
    <source>
        <dbReference type="SAM" id="MobiDB-lite"/>
    </source>
</evidence>
<feature type="compositionally biased region" description="Polar residues" evidence="1">
    <location>
        <begin position="163"/>
        <end position="176"/>
    </location>
</feature>
<dbReference type="eggNOG" id="ENOG502RZ4H">
    <property type="taxonomic scope" value="Eukaryota"/>
</dbReference>
<dbReference type="Proteomes" id="UP000002669">
    <property type="component" value="Unassembled WGS sequence"/>
</dbReference>
<feature type="compositionally biased region" description="Basic and acidic residues" evidence="1">
    <location>
        <begin position="364"/>
        <end position="373"/>
    </location>
</feature>
<dbReference type="InParanoid" id="E5R002"/>
<feature type="region of interest" description="Disordered" evidence="1">
    <location>
        <begin position="330"/>
        <end position="411"/>
    </location>
</feature>
<dbReference type="RefSeq" id="XP_003177203.1">
    <property type="nucleotide sequence ID" value="XM_003177155.1"/>
</dbReference>
<feature type="compositionally biased region" description="Low complexity" evidence="1">
    <location>
        <begin position="177"/>
        <end position="188"/>
    </location>
</feature>
<feature type="compositionally biased region" description="Low complexity" evidence="1">
    <location>
        <begin position="280"/>
        <end position="292"/>
    </location>
</feature>
<dbReference type="GeneID" id="10032528"/>
<accession>E5R002</accession>
<dbReference type="OMA" id="HSRCETP"/>
<organism evidence="3">
    <name type="scientific">Arthroderma gypseum (strain ATCC MYA-4604 / CBS 118893)</name>
    <name type="common">Microsporum gypseum</name>
    <dbReference type="NCBI Taxonomy" id="535722"/>
    <lineage>
        <taxon>Eukaryota</taxon>
        <taxon>Fungi</taxon>
        <taxon>Dikarya</taxon>
        <taxon>Ascomycota</taxon>
        <taxon>Pezizomycotina</taxon>
        <taxon>Eurotiomycetes</taxon>
        <taxon>Eurotiomycetidae</taxon>
        <taxon>Onygenales</taxon>
        <taxon>Arthrodermataceae</taxon>
        <taxon>Nannizzia</taxon>
    </lineage>
</organism>
<name>E5R002_ARTGP</name>
<sequence length="425" mass="45674">MSITSPTASAKKAIHKIDIAQVSLNLQDRLGLAKVRYERLHGVHRDRDSLPPDSDSRPQSQHNVYPSETGSDCSSSESVDVRYSTPFTSSPVRTPVLSKELPRSSRSRHAATFDIKAMQCMTSGGSARKRRRCDPAMTVAVAAAAEAEAETRHQTLSKMPRLSFNTASAAPQSSPLTRRQQQRRTYQTMPSFVSESDTIPDPDIDRHLDSNADIDPQLSNRHHHHQQQEQQQPCTPPPRRTRFSSTNRTEEDAAGSGSGADLLLYLANSPTPATINGKPATSTAASHANTHADFLPSTPPTQHAIPYQLLSTPTPSQPFNFADFVNVTPSPAQRGWSNSNGGTSSRTPLNATASSGRTPRTPRTTKEVRKRLNFDALAPPSPVRGSSKRYGGVSSGASSGAAATATQSSSNAAGLALQLGEELPV</sequence>
<dbReference type="PANTHER" id="PTHR40468">
    <property type="entry name" value="YALI0A15257P"/>
    <property type="match status" value="1"/>
</dbReference>
<proteinExistence type="predicted"/>
<evidence type="ECO:0000313" key="2">
    <source>
        <dbReference type="EMBL" id="EFQ98251.1"/>
    </source>
</evidence>
<gene>
    <name evidence="2" type="ORF">MGYG_01286</name>
</gene>
<dbReference type="PANTHER" id="PTHR40468:SF1">
    <property type="entry name" value="TOPOISOMERASE I DAMAGE AFFECTED PROTEIN 11"/>
    <property type="match status" value="1"/>
</dbReference>
<keyword evidence="3" id="KW-1185">Reference proteome</keyword>
<evidence type="ECO:0000313" key="3">
    <source>
        <dbReference type="Proteomes" id="UP000002669"/>
    </source>
</evidence>
<feature type="region of interest" description="Disordered" evidence="1">
    <location>
        <begin position="274"/>
        <end position="302"/>
    </location>
</feature>
<feature type="region of interest" description="Disordered" evidence="1">
    <location>
        <begin position="43"/>
        <end position="110"/>
    </location>
</feature>
<reference evidence="3" key="1">
    <citation type="journal article" date="2012" name="MBio">
        <title>Comparative genome analysis of Trichophyton rubrum and related dermatophytes reveals candidate genes involved in infection.</title>
        <authorList>
            <person name="Martinez D.A."/>
            <person name="Oliver B.G."/>
            <person name="Graeser Y."/>
            <person name="Goldberg J.M."/>
            <person name="Li W."/>
            <person name="Martinez-Rossi N.M."/>
            <person name="Monod M."/>
            <person name="Shelest E."/>
            <person name="Barton R.C."/>
            <person name="Birch E."/>
            <person name="Brakhage A.A."/>
            <person name="Chen Z."/>
            <person name="Gurr S.J."/>
            <person name="Heiman D."/>
            <person name="Heitman J."/>
            <person name="Kosti I."/>
            <person name="Rossi A."/>
            <person name="Saif S."/>
            <person name="Samalova M."/>
            <person name="Saunders C.W."/>
            <person name="Shea T."/>
            <person name="Summerbell R.C."/>
            <person name="Xu J."/>
            <person name="Young S."/>
            <person name="Zeng Q."/>
            <person name="Birren B.W."/>
            <person name="Cuomo C.A."/>
            <person name="White T.C."/>
        </authorList>
    </citation>
    <scope>NUCLEOTIDE SEQUENCE [LARGE SCALE GENOMIC DNA]</scope>
    <source>
        <strain evidence="3">ATCC MYA-4604 / CBS 118893</strain>
    </source>
</reference>
<dbReference type="AlphaFoldDB" id="E5R002"/>
<feature type="compositionally biased region" description="Polar residues" evidence="1">
    <location>
        <begin position="330"/>
        <end position="356"/>
    </location>
</feature>
<feature type="compositionally biased region" description="Low complexity" evidence="1">
    <location>
        <begin position="67"/>
        <end position="78"/>
    </location>
</feature>
<dbReference type="OrthoDB" id="2163387at2759"/>
<protein>
    <submittedName>
        <fullName evidence="2">Uncharacterized protein</fullName>
    </submittedName>
</protein>
<dbReference type="EMBL" id="DS989822">
    <property type="protein sequence ID" value="EFQ98251.1"/>
    <property type="molecule type" value="Genomic_DNA"/>
</dbReference>
<feature type="region of interest" description="Disordered" evidence="1">
    <location>
        <begin position="151"/>
        <end position="257"/>
    </location>
</feature>
<feature type="compositionally biased region" description="Basic and acidic residues" evidence="1">
    <location>
        <begin position="43"/>
        <end position="56"/>
    </location>
</feature>
<feature type="compositionally biased region" description="Low complexity" evidence="1">
    <location>
        <begin position="391"/>
        <end position="411"/>
    </location>
</feature>
<dbReference type="VEuPathDB" id="FungiDB:MGYG_01286"/>